<evidence type="ECO:0000313" key="1">
    <source>
        <dbReference type="EMBL" id="BAV61845.1"/>
    </source>
</evidence>
<sequence length="40" mass="4715">MYPTNSSLSEESTVNLLIKFIKISEELKKRQINLKNYLDN</sequence>
<evidence type="ECO:0000313" key="4">
    <source>
        <dbReference type="Proteomes" id="UP000241484"/>
    </source>
</evidence>
<evidence type="ECO:0000313" key="2">
    <source>
        <dbReference type="EMBL" id="BAV62831.1"/>
    </source>
</evidence>
<dbReference type="EMBL" id="AP017645">
    <property type="protein sequence ID" value="BAV62831.1"/>
    <property type="molecule type" value="Genomic_DNA"/>
</dbReference>
<dbReference type="Proteomes" id="UP000240366">
    <property type="component" value="Segment"/>
</dbReference>
<dbReference type="EMBL" id="AP017644">
    <property type="protein sequence ID" value="BAV61845.1"/>
    <property type="molecule type" value="Genomic_DNA"/>
</dbReference>
<dbReference type="Proteomes" id="UP000241484">
    <property type="component" value="Segment"/>
</dbReference>
<proteinExistence type="predicted"/>
<name>A0A1E1EUB1_9VIRU</name>
<organism evidence="1 4">
    <name type="scientific">Acanthamoeba castellanii mimivirus</name>
    <dbReference type="NCBI Taxonomy" id="1899318"/>
    <lineage>
        <taxon>Viruses</taxon>
        <taxon>Varidnaviria</taxon>
        <taxon>Bamfordvirae</taxon>
        <taxon>Nucleocytoviricota</taxon>
        <taxon>Megaviricetes</taxon>
        <taxon>Imitervirales</taxon>
        <taxon>Mimiviridae</taxon>
        <taxon>Megamimivirinae</taxon>
        <taxon>Mimivirus</taxon>
    </lineage>
</organism>
<accession>A0A1E1EUB1</accession>
<reference evidence="3 4" key="1">
    <citation type="submission" date="2016-09" db="EMBL/GenBank/DDBJ databases">
        <title>Nearly complete genome sequences of 2 Mimiviridae isolates, Mimivirus shirakomae and Mimivirus kasaii from Japanese pond and river mouth.</title>
        <authorList>
            <person name="Takemura M."/>
            <person name="Mikami T."/>
            <person name="Murono S."/>
        </authorList>
    </citation>
    <scope>NUCLEOTIDE SEQUENCE [LARGE SCALE GENOMIC DNA]</scope>
    <source>
        <strain evidence="1 4">Mimivirus kasaii</strain>
        <strain evidence="2 3">Mimivirus shirakomae</strain>
    </source>
</reference>
<protein>
    <submittedName>
        <fullName evidence="1">Uncharacterized protein</fullName>
    </submittedName>
</protein>
<evidence type="ECO:0000313" key="3">
    <source>
        <dbReference type="Proteomes" id="UP000240366"/>
    </source>
</evidence>